<feature type="domain" description="Cupin type-2" evidence="1">
    <location>
        <begin position="52"/>
        <end position="98"/>
    </location>
</feature>
<accession>A0A1I5YHX6</accession>
<dbReference type="Gene3D" id="2.60.120.10">
    <property type="entry name" value="Jelly Rolls"/>
    <property type="match status" value="1"/>
</dbReference>
<evidence type="ECO:0000313" key="2">
    <source>
        <dbReference type="EMBL" id="SFQ43813.1"/>
    </source>
</evidence>
<dbReference type="Pfam" id="PF07883">
    <property type="entry name" value="Cupin_2"/>
    <property type="match status" value="1"/>
</dbReference>
<dbReference type="PANTHER" id="PTHR36440">
    <property type="entry name" value="PUTATIVE (AFU_ORTHOLOGUE AFUA_8G07350)-RELATED"/>
    <property type="match status" value="1"/>
</dbReference>
<name>A0A1I5YHX6_9BACT</name>
<dbReference type="AlphaFoldDB" id="A0A1I5YHX6"/>
<dbReference type="InterPro" id="IPR014710">
    <property type="entry name" value="RmlC-like_jellyroll"/>
</dbReference>
<evidence type="ECO:0000259" key="1">
    <source>
        <dbReference type="Pfam" id="PF07883"/>
    </source>
</evidence>
<dbReference type="InterPro" id="IPR053146">
    <property type="entry name" value="QDO-like"/>
</dbReference>
<dbReference type="EMBL" id="FOXQ01000012">
    <property type="protein sequence ID" value="SFQ43813.1"/>
    <property type="molecule type" value="Genomic_DNA"/>
</dbReference>
<dbReference type="InterPro" id="IPR011051">
    <property type="entry name" value="RmlC_Cupin_sf"/>
</dbReference>
<dbReference type="InterPro" id="IPR013096">
    <property type="entry name" value="Cupin_2"/>
</dbReference>
<dbReference type="Proteomes" id="UP000199031">
    <property type="component" value="Unassembled WGS sequence"/>
</dbReference>
<organism evidence="2 3">
    <name type="scientific">Parafilimonas terrae</name>
    <dbReference type="NCBI Taxonomy" id="1465490"/>
    <lineage>
        <taxon>Bacteria</taxon>
        <taxon>Pseudomonadati</taxon>
        <taxon>Bacteroidota</taxon>
        <taxon>Chitinophagia</taxon>
        <taxon>Chitinophagales</taxon>
        <taxon>Chitinophagaceae</taxon>
        <taxon>Parafilimonas</taxon>
    </lineage>
</organism>
<dbReference type="RefSeq" id="WP_177191948.1">
    <property type="nucleotide sequence ID" value="NZ_FOXQ01000012.1"/>
</dbReference>
<dbReference type="STRING" id="1465490.SAMN05444277_11267"/>
<dbReference type="SUPFAM" id="SSF51182">
    <property type="entry name" value="RmlC-like cupins"/>
    <property type="match status" value="1"/>
</dbReference>
<protein>
    <submittedName>
        <fullName evidence="2">Cupin domain-containing protein</fullName>
    </submittedName>
</protein>
<gene>
    <name evidence="2" type="ORF">SAMN05444277_11267</name>
</gene>
<evidence type="ECO:0000313" key="3">
    <source>
        <dbReference type="Proteomes" id="UP000199031"/>
    </source>
</evidence>
<sequence length="150" mass="17235">MEFQKATIIRAADKDGVKMPRSEYVFHLSSYPAQQNLGFYEGYYPNTALEYNTHYHKKMTEIFTVLEGTFSFMLNGAATVFHRGDTAIIPPMSPHGFKPLEQGSRLQFIFTGAGNREDFFKSLESIAHGKLQLNPSEREAFFNSHDQYFF</sequence>
<keyword evidence="3" id="KW-1185">Reference proteome</keyword>
<dbReference type="PANTHER" id="PTHR36440:SF1">
    <property type="entry name" value="PUTATIVE (AFU_ORTHOLOGUE AFUA_8G07350)-RELATED"/>
    <property type="match status" value="1"/>
</dbReference>
<proteinExistence type="predicted"/>
<reference evidence="2 3" key="1">
    <citation type="submission" date="2016-10" db="EMBL/GenBank/DDBJ databases">
        <authorList>
            <person name="de Groot N.N."/>
        </authorList>
    </citation>
    <scope>NUCLEOTIDE SEQUENCE [LARGE SCALE GENOMIC DNA]</scope>
    <source>
        <strain evidence="2 3">DSM 28286</strain>
    </source>
</reference>